<comment type="caution">
    <text evidence="2">The sequence shown here is derived from an EMBL/GenBank/DDBJ whole genome shotgun (WGS) entry which is preliminary data.</text>
</comment>
<dbReference type="PANTHER" id="PTHR43194:SF2">
    <property type="entry name" value="PEROXISOMAL MEMBRANE PROTEIN LPX1"/>
    <property type="match status" value="1"/>
</dbReference>
<dbReference type="SUPFAM" id="SSF53474">
    <property type="entry name" value="alpha/beta-Hydrolases"/>
    <property type="match status" value="1"/>
</dbReference>
<dbReference type="InterPro" id="IPR000073">
    <property type="entry name" value="AB_hydrolase_1"/>
</dbReference>
<feature type="domain" description="AB hydrolase-1" evidence="1">
    <location>
        <begin position="24"/>
        <end position="155"/>
    </location>
</feature>
<dbReference type="PRINTS" id="PR00412">
    <property type="entry name" value="EPOXHYDRLASE"/>
</dbReference>
<organism evidence="2 3">
    <name type="scientific">Nocardiopsis alborubida</name>
    <dbReference type="NCBI Taxonomy" id="146802"/>
    <lineage>
        <taxon>Bacteria</taxon>
        <taxon>Bacillati</taxon>
        <taxon>Actinomycetota</taxon>
        <taxon>Actinomycetes</taxon>
        <taxon>Streptosporangiales</taxon>
        <taxon>Nocardiopsidaceae</taxon>
        <taxon>Nocardiopsis</taxon>
    </lineage>
</organism>
<dbReference type="RefSeq" id="WP_061081347.1">
    <property type="nucleotide sequence ID" value="NZ_JAAXPG010000016.1"/>
</dbReference>
<dbReference type="PANTHER" id="PTHR43194">
    <property type="entry name" value="HYDROLASE ALPHA/BETA FOLD FAMILY"/>
    <property type="match status" value="1"/>
</dbReference>
<protein>
    <submittedName>
        <fullName evidence="2">Alpha/beta hydrolase</fullName>
    </submittedName>
</protein>
<dbReference type="Pfam" id="PF00561">
    <property type="entry name" value="Abhydrolase_1"/>
    <property type="match status" value="1"/>
</dbReference>
<dbReference type="InterPro" id="IPR029058">
    <property type="entry name" value="AB_hydrolase_fold"/>
</dbReference>
<dbReference type="InterPro" id="IPR000639">
    <property type="entry name" value="Epox_hydrolase-like"/>
</dbReference>
<reference evidence="2 3" key="1">
    <citation type="submission" date="2020-04" db="EMBL/GenBank/DDBJ databases">
        <title>MicrobeNet Type strains.</title>
        <authorList>
            <person name="Nicholson A.C."/>
        </authorList>
    </citation>
    <scope>NUCLEOTIDE SEQUENCE [LARGE SCALE GENOMIC DNA]</scope>
    <source>
        <strain evidence="2 3">ATCC 23612</strain>
    </source>
</reference>
<evidence type="ECO:0000313" key="2">
    <source>
        <dbReference type="EMBL" id="NKY99457.1"/>
    </source>
</evidence>
<dbReference type="Proteomes" id="UP000553209">
    <property type="component" value="Unassembled WGS sequence"/>
</dbReference>
<proteinExistence type="predicted"/>
<dbReference type="EMBL" id="JAAXPG010000016">
    <property type="protein sequence ID" value="NKY99457.1"/>
    <property type="molecule type" value="Genomic_DNA"/>
</dbReference>
<dbReference type="PRINTS" id="PR00111">
    <property type="entry name" value="ABHYDROLASE"/>
</dbReference>
<keyword evidence="2" id="KW-0378">Hydrolase</keyword>
<name>A0A7X6RRN0_9ACTN</name>
<evidence type="ECO:0000313" key="3">
    <source>
        <dbReference type="Proteomes" id="UP000553209"/>
    </source>
</evidence>
<evidence type="ECO:0000259" key="1">
    <source>
        <dbReference type="Pfam" id="PF00561"/>
    </source>
</evidence>
<gene>
    <name evidence="2" type="ORF">HGB44_17550</name>
</gene>
<dbReference type="InterPro" id="IPR050228">
    <property type="entry name" value="Carboxylesterase_BioH"/>
</dbReference>
<sequence>MTVITTDDGLGIEYTEHGDSRGRPVVLLAGFKAPATSWCHQVAPLTDAGYRVFTVDLPGHGAAGPLPTGMTMDRRGDCVHALLEHLDLEGAVLVGGSMGANTVWAYTSAHGTGRLAGAVSVDQTPKMLNTADWPYGFYGYDEGNADTYFADGIPATGRGTPLWRRGVRLVRTLRAMRGTDRELTPAELELLGDHARRDWRDAVAGLDVSALFVAGAESELWPAEHAAAAARPNPRAGAAVVREAGHAVNMERPGAFNAGLLRFLARVEGF</sequence>
<accession>A0A7X6RRN0</accession>
<dbReference type="GO" id="GO:0016787">
    <property type="term" value="F:hydrolase activity"/>
    <property type="evidence" value="ECO:0007669"/>
    <property type="project" value="UniProtKB-KW"/>
</dbReference>
<dbReference type="Gene3D" id="3.40.50.1820">
    <property type="entry name" value="alpha/beta hydrolase"/>
    <property type="match status" value="1"/>
</dbReference>
<keyword evidence="3" id="KW-1185">Reference proteome</keyword>
<dbReference type="AlphaFoldDB" id="A0A7X6RRN0"/>